<dbReference type="GeneID" id="106749818"/>
<dbReference type="SUPFAM" id="SSF56672">
    <property type="entry name" value="DNA/RNA polymerases"/>
    <property type="match status" value="1"/>
</dbReference>
<evidence type="ECO:0000313" key="2">
    <source>
        <dbReference type="RefSeq" id="XP_014485157.1"/>
    </source>
</evidence>
<gene>
    <name evidence="2" type="primary">LOC106749818</name>
</gene>
<proteinExistence type="predicted"/>
<organism evidence="1 2">
    <name type="scientific">Dinoponera quadriceps</name>
    <name type="common">South American ant</name>
    <dbReference type="NCBI Taxonomy" id="609295"/>
    <lineage>
        <taxon>Eukaryota</taxon>
        <taxon>Metazoa</taxon>
        <taxon>Ecdysozoa</taxon>
        <taxon>Arthropoda</taxon>
        <taxon>Hexapoda</taxon>
        <taxon>Insecta</taxon>
        <taxon>Pterygota</taxon>
        <taxon>Neoptera</taxon>
        <taxon>Endopterygota</taxon>
        <taxon>Hymenoptera</taxon>
        <taxon>Apocrita</taxon>
        <taxon>Aculeata</taxon>
        <taxon>Formicoidea</taxon>
        <taxon>Formicidae</taxon>
        <taxon>Ponerinae</taxon>
        <taxon>Ponerini</taxon>
        <taxon>Dinoponera</taxon>
    </lineage>
</organism>
<dbReference type="Proteomes" id="UP000515204">
    <property type="component" value="Unplaced"/>
</dbReference>
<dbReference type="RefSeq" id="XP_014485157.1">
    <property type="nucleotide sequence ID" value="XM_014629671.1"/>
</dbReference>
<dbReference type="OrthoDB" id="7697120at2759"/>
<dbReference type="GO" id="GO:0071897">
    <property type="term" value="P:DNA biosynthetic process"/>
    <property type="evidence" value="ECO:0007669"/>
    <property type="project" value="UniProtKB-ARBA"/>
</dbReference>
<name>A0A6P3Y4V2_DINQU</name>
<sequence length="157" mass="18425">MVMFIERGIRRGLSQCSRRYAQANNKYLQSYDSSKLLSYLMYFDVNNLYGWAMCQPLPYAEFQWVTDVSTYDVSSIAVDSPIGYILEVGLKYPQYLHDAHADLPFCPTCAKPPGKKRDKLLLTLYDKQRYVIHYRNLQQCTRHGLRITKIHRILQFA</sequence>
<dbReference type="PANTHER" id="PTHR31511">
    <property type="entry name" value="PROTEIN CBG23764"/>
    <property type="match status" value="1"/>
</dbReference>
<reference evidence="2" key="1">
    <citation type="submission" date="2025-08" db="UniProtKB">
        <authorList>
            <consortium name="RefSeq"/>
        </authorList>
    </citation>
    <scope>IDENTIFICATION</scope>
</reference>
<protein>
    <submittedName>
        <fullName evidence="2">Uncharacterized protein LOC106749818</fullName>
    </submittedName>
</protein>
<dbReference type="InterPro" id="IPR043502">
    <property type="entry name" value="DNA/RNA_pol_sf"/>
</dbReference>
<keyword evidence="1" id="KW-1185">Reference proteome</keyword>
<dbReference type="AlphaFoldDB" id="A0A6P3Y4V2"/>
<dbReference type="PANTHER" id="PTHR31511:SF12">
    <property type="entry name" value="RHO TERMINATION FACTOR N-TERMINAL DOMAIN-CONTAINING PROTEIN"/>
    <property type="match status" value="1"/>
</dbReference>
<evidence type="ECO:0000313" key="1">
    <source>
        <dbReference type="Proteomes" id="UP000515204"/>
    </source>
</evidence>
<accession>A0A6P3Y4V2</accession>
<dbReference type="KEGG" id="dqu:106749818"/>